<feature type="signal peptide" evidence="13">
    <location>
        <begin position="1"/>
        <end position="18"/>
    </location>
</feature>
<evidence type="ECO:0000256" key="6">
    <source>
        <dbReference type="ARBA" id="ARBA00023004"/>
    </source>
</evidence>
<protein>
    <recommendedName>
        <fullName evidence="18">TonB-dependent receptor</fullName>
    </recommendedName>
</protein>
<comment type="similarity">
    <text evidence="11 12">Belongs to the TonB-dependent receptor family.</text>
</comment>
<evidence type="ECO:0000259" key="14">
    <source>
        <dbReference type="Pfam" id="PF00593"/>
    </source>
</evidence>
<dbReference type="AlphaFoldDB" id="M4RYE4"/>
<evidence type="ECO:0000256" key="3">
    <source>
        <dbReference type="ARBA" id="ARBA00022452"/>
    </source>
</evidence>
<keyword evidence="6" id="KW-0408">Iron</keyword>
<evidence type="ECO:0000313" key="16">
    <source>
        <dbReference type="EMBL" id="AGH47693.1"/>
    </source>
</evidence>
<dbReference type="InterPro" id="IPR036942">
    <property type="entry name" value="Beta-barrel_TonB_sf"/>
</dbReference>
<evidence type="ECO:0000313" key="17">
    <source>
        <dbReference type="Proteomes" id="UP000011864"/>
    </source>
</evidence>
<evidence type="ECO:0008006" key="18">
    <source>
        <dbReference type="Google" id="ProtNLM"/>
    </source>
</evidence>
<evidence type="ECO:0000256" key="8">
    <source>
        <dbReference type="ARBA" id="ARBA00023077"/>
    </source>
</evidence>
<dbReference type="SUPFAM" id="SSF56935">
    <property type="entry name" value="Porins"/>
    <property type="match status" value="1"/>
</dbReference>
<dbReference type="eggNOG" id="COG4774">
    <property type="taxonomic scope" value="Bacteria"/>
</dbReference>
<dbReference type="STRING" id="1129794.C427_5599"/>
<keyword evidence="9 11" id="KW-0472">Membrane</keyword>
<dbReference type="EMBL" id="CP003837">
    <property type="protein sequence ID" value="AGH47693.1"/>
    <property type="molecule type" value="Genomic_DNA"/>
</dbReference>
<evidence type="ECO:0000259" key="15">
    <source>
        <dbReference type="Pfam" id="PF07715"/>
    </source>
</evidence>
<evidence type="ECO:0000256" key="4">
    <source>
        <dbReference type="ARBA" id="ARBA00022496"/>
    </source>
</evidence>
<keyword evidence="13" id="KW-0732">Signal</keyword>
<dbReference type="HOGENOM" id="CLU_008287_15_0_6"/>
<name>M4RYE4_9ALTE</name>
<comment type="subcellular location">
    <subcellularLocation>
        <location evidence="1 11">Cell outer membrane</location>
        <topology evidence="1 11">Multi-pass membrane protein</topology>
    </subcellularLocation>
</comment>
<feature type="domain" description="TonB-dependent receptor-like beta-barrel" evidence="14">
    <location>
        <begin position="299"/>
        <end position="718"/>
    </location>
</feature>
<evidence type="ECO:0000256" key="5">
    <source>
        <dbReference type="ARBA" id="ARBA00022692"/>
    </source>
</evidence>
<dbReference type="PROSITE" id="PS52016">
    <property type="entry name" value="TONB_DEPENDENT_REC_3"/>
    <property type="match status" value="1"/>
</dbReference>
<gene>
    <name evidence="16" type="ORF">C427_5599</name>
</gene>
<keyword evidence="2 11" id="KW-0813">Transport</keyword>
<keyword evidence="3 11" id="KW-1134">Transmembrane beta strand</keyword>
<dbReference type="Pfam" id="PF00593">
    <property type="entry name" value="TonB_dep_Rec_b-barrel"/>
    <property type="match status" value="1"/>
</dbReference>
<dbReference type="InterPro" id="IPR039426">
    <property type="entry name" value="TonB-dep_rcpt-like"/>
</dbReference>
<feature type="domain" description="TonB-dependent receptor plug" evidence="15">
    <location>
        <begin position="44"/>
        <end position="153"/>
    </location>
</feature>
<evidence type="ECO:0000256" key="9">
    <source>
        <dbReference type="ARBA" id="ARBA00023136"/>
    </source>
</evidence>
<keyword evidence="5 11" id="KW-0812">Transmembrane</keyword>
<dbReference type="GO" id="GO:0006826">
    <property type="term" value="P:iron ion transport"/>
    <property type="evidence" value="ECO:0007669"/>
    <property type="project" value="UniProtKB-KW"/>
</dbReference>
<evidence type="ECO:0000256" key="7">
    <source>
        <dbReference type="ARBA" id="ARBA00023065"/>
    </source>
</evidence>
<dbReference type="PANTHER" id="PTHR32552">
    <property type="entry name" value="FERRICHROME IRON RECEPTOR-RELATED"/>
    <property type="match status" value="1"/>
</dbReference>
<feature type="chain" id="PRO_5004057072" description="TonB-dependent receptor" evidence="13">
    <location>
        <begin position="19"/>
        <end position="755"/>
    </location>
</feature>
<dbReference type="Proteomes" id="UP000011864">
    <property type="component" value="Chromosome"/>
</dbReference>
<keyword evidence="10 11" id="KW-0998">Cell outer membrane</keyword>
<dbReference type="InterPro" id="IPR000531">
    <property type="entry name" value="Beta-barrel_TonB"/>
</dbReference>
<keyword evidence="17" id="KW-1185">Reference proteome</keyword>
<dbReference type="PANTHER" id="PTHR32552:SF81">
    <property type="entry name" value="TONB-DEPENDENT OUTER MEMBRANE RECEPTOR"/>
    <property type="match status" value="1"/>
</dbReference>
<proteinExistence type="inferred from homology"/>
<dbReference type="Pfam" id="PF07715">
    <property type="entry name" value="Plug"/>
    <property type="match status" value="1"/>
</dbReference>
<accession>M4RYE4</accession>
<evidence type="ECO:0000256" key="11">
    <source>
        <dbReference type="PROSITE-ProRule" id="PRU01360"/>
    </source>
</evidence>
<keyword evidence="4" id="KW-0410">Iron transport</keyword>
<evidence type="ECO:0000256" key="1">
    <source>
        <dbReference type="ARBA" id="ARBA00004571"/>
    </source>
</evidence>
<evidence type="ECO:0000256" key="10">
    <source>
        <dbReference type="ARBA" id="ARBA00023237"/>
    </source>
</evidence>
<evidence type="ECO:0000256" key="2">
    <source>
        <dbReference type="ARBA" id="ARBA00022448"/>
    </source>
</evidence>
<dbReference type="GO" id="GO:0009279">
    <property type="term" value="C:cell outer membrane"/>
    <property type="evidence" value="ECO:0007669"/>
    <property type="project" value="UniProtKB-SubCell"/>
</dbReference>
<sequence length="755" mass="83391">MKYLIFLPICFFTMSTNADNAASSSLADNIELIEVNVQKRPQDIRDVALSLNLIDGQTIIERQLKDTTALSAIAPNFKITQNAAEGTPPALNIRGVGSVDYNTSTQSPVGVYLDGAAGASANSQLVNLFDVESVEILRGPQGTLFGRNTTGGAVLINSVSAKMDNSGYVNLGYAQRNHLSAEGAINRQLNADMAARLAFSHQDYKYSTNNLLPNTPQAQMHQTHGRLSVLGQWHNLTIDSKVYLSKWDGVVNPVGSIGVIKSFDPATGLPSSFCSPDEAGSAVCTDAFGFNNGSNNFHDVAVNNHISDNSPHITDSHGINVKVQYELNENSYLVSLSNFTTLDRDHYFNSDGSPARLGEGNQNVSTNTFSQELRLHHEIGDIYLITGLFFLNEKLKQDSRFDLLRDFRSVEGLFNNAVTFLYDNTIEIQSSALFAHLEYPLSKQTTFTAGLRYTNESTDYDAIGQVNIATFANDQTGLTVPGWDISDKVKDNNVSGKLAMLHKFNAQHSGFVSYSRGFKSGGYNGALISSAAEAQNNDYGAETINAYEIGLHSQLSQSIRLYSAAFYYDYQDQQVFMNQSAITPGAPPLQLLSNVGESLIYGAEFDLSAQLTPALVTKFSIGYLPEANLKSFVDASGVEIKDNRLPFTSKWNIAAQANYVVELNSSQLNFHIDADYQSEFYFDQNQNPFANQQSYIIWNTRVAWENANWTWGAWVKNLTNEEYSHLKFDLVNLFGMLQDFKAEARQVGLDVRYEF</sequence>
<dbReference type="Gene3D" id="2.40.170.20">
    <property type="entry name" value="TonB-dependent receptor, beta-barrel domain"/>
    <property type="match status" value="1"/>
</dbReference>
<keyword evidence="8 12" id="KW-0798">TonB box</keyword>
<evidence type="ECO:0000256" key="12">
    <source>
        <dbReference type="RuleBase" id="RU003357"/>
    </source>
</evidence>
<dbReference type="PATRIC" id="fig|1129794.4.peg.5576"/>
<organism evidence="16 17">
    <name type="scientific">Paraglaciecola psychrophila 170</name>
    <dbReference type="NCBI Taxonomy" id="1129794"/>
    <lineage>
        <taxon>Bacteria</taxon>
        <taxon>Pseudomonadati</taxon>
        <taxon>Pseudomonadota</taxon>
        <taxon>Gammaproteobacteria</taxon>
        <taxon>Alteromonadales</taxon>
        <taxon>Alteromonadaceae</taxon>
        <taxon>Paraglaciecola</taxon>
    </lineage>
</organism>
<dbReference type="InterPro" id="IPR012910">
    <property type="entry name" value="Plug_dom"/>
</dbReference>
<dbReference type="KEGG" id="gps:C427_5599"/>
<keyword evidence="7" id="KW-0406">Ion transport</keyword>
<evidence type="ECO:0000256" key="13">
    <source>
        <dbReference type="SAM" id="SignalP"/>
    </source>
</evidence>
<reference evidence="16 17" key="1">
    <citation type="journal article" date="2013" name="Genome Announc.">
        <title>Complete Genome Sequence of Glaciecola psychrophila Strain 170T.</title>
        <authorList>
            <person name="Yin J."/>
            <person name="Chen J."/>
            <person name="Liu G."/>
            <person name="Yu Y."/>
            <person name="Song L."/>
            <person name="Wang X."/>
            <person name="Qu X."/>
        </authorList>
    </citation>
    <scope>NUCLEOTIDE SEQUENCE [LARGE SCALE GENOMIC DNA]</scope>
    <source>
        <strain evidence="16 17">170</strain>
    </source>
</reference>